<dbReference type="Gene3D" id="1.10.110.10">
    <property type="entry name" value="Plant lipid-transfer and hydrophobic proteins"/>
    <property type="match status" value="1"/>
</dbReference>
<evidence type="ECO:0000256" key="7">
    <source>
        <dbReference type="ARBA" id="ARBA00022786"/>
    </source>
</evidence>
<keyword evidence="7" id="KW-0833">Ubl conjugation pathway</keyword>
<evidence type="ECO:0000256" key="12">
    <source>
        <dbReference type="SAM" id="Phobius"/>
    </source>
</evidence>
<dbReference type="Pfam" id="PF14547">
    <property type="entry name" value="Hydrophob_seed"/>
    <property type="match status" value="1"/>
</dbReference>
<dbReference type="InterPro" id="IPR029071">
    <property type="entry name" value="Ubiquitin-like_domsf"/>
</dbReference>
<dbReference type="GO" id="GO:0015031">
    <property type="term" value="P:protein transport"/>
    <property type="evidence" value="ECO:0007669"/>
    <property type="project" value="UniProtKB-KW"/>
</dbReference>
<dbReference type="CDD" id="cd01958">
    <property type="entry name" value="HPS_like"/>
    <property type="match status" value="1"/>
</dbReference>
<evidence type="ECO:0000256" key="4">
    <source>
        <dbReference type="ARBA" id="ARBA00007293"/>
    </source>
</evidence>
<evidence type="ECO:0000259" key="13">
    <source>
        <dbReference type="SMART" id="SM00499"/>
    </source>
</evidence>
<dbReference type="InterPro" id="IPR016140">
    <property type="entry name" value="Bifunc_inhib/LTP/seed_store"/>
</dbReference>
<dbReference type="GO" id="GO:0005874">
    <property type="term" value="C:microtubule"/>
    <property type="evidence" value="ECO:0007669"/>
    <property type="project" value="UniProtKB-KW"/>
</dbReference>
<accession>A0A3P6D7B0</accession>
<name>A0A3P6D7B0_BRAOL</name>
<keyword evidence="12" id="KW-1133">Transmembrane helix</keyword>
<keyword evidence="6" id="KW-0493">Microtubule</keyword>
<sequence>MYVFAHVTCLCTDRDLNRYPIIEEKEKGCVCEFFVENQDHLRLLKEFDPCPYHINPSFHKGSSLKLDNDLEKRQAESLRIMEKYPDRIHVIVDKAEKFEIPNIDKKKYLSDLIKREFLSSVYEEEKDEDGFLYITYSGLLLTFNLIFFTFVTSTKCPPTTPKHPKPPKKDTLNPLVQPTHLSSVFAQTYAVSHRCCWLSTKLPCCALLKGIANLEAAVCLCTALKANVLGINLNVPVDLSLLLNYCGKKLPYGLQCA</sequence>
<evidence type="ECO:0000256" key="5">
    <source>
        <dbReference type="ARBA" id="ARBA00008965"/>
    </source>
</evidence>
<feature type="domain" description="Bifunctional inhibitor/plant lipid transfer protein/seed storage helical" evidence="13">
    <location>
        <begin position="156"/>
        <end position="256"/>
    </location>
</feature>
<evidence type="ECO:0000256" key="9">
    <source>
        <dbReference type="ARBA" id="ARBA00023136"/>
    </source>
</evidence>
<keyword evidence="9 12" id="KW-0472">Membrane</keyword>
<evidence type="ECO:0000256" key="10">
    <source>
        <dbReference type="ARBA" id="ARBA00023212"/>
    </source>
</evidence>
<dbReference type="Pfam" id="PF02991">
    <property type="entry name" value="ATG8"/>
    <property type="match status" value="1"/>
</dbReference>
<comment type="similarity">
    <text evidence="4">Belongs to the ATG8 family.</text>
</comment>
<comment type="similarity">
    <text evidence="5">Belongs to the plant LTP family. PEARLI1 subfamily.</text>
</comment>
<comment type="function">
    <text evidence="1">Ubiquitin-like modifier involved in autophagosomes formation. May mediate the delivery of the autophagosomes to the vacuole via the microtubule cytoskeleton.</text>
</comment>
<dbReference type="GO" id="GO:0005776">
    <property type="term" value="C:autophagosome"/>
    <property type="evidence" value="ECO:0007669"/>
    <property type="project" value="UniProtKB-ARBA"/>
</dbReference>
<keyword evidence="8" id="KW-0653">Protein transport</keyword>
<dbReference type="InterPro" id="IPR004241">
    <property type="entry name" value="Atg8-like"/>
</dbReference>
<dbReference type="InterPro" id="IPR036312">
    <property type="entry name" value="Bifun_inhib/LTP/seed_sf"/>
</dbReference>
<dbReference type="GO" id="GO:0016020">
    <property type="term" value="C:membrane"/>
    <property type="evidence" value="ECO:0007669"/>
    <property type="project" value="UniProtKB-SubCell"/>
</dbReference>
<evidence type="ECO:0000256" key="2">
    <source>
        <dbReference type="ARBA" id="ARBA00004245"/>
    </source>
</evidence>
<keyword evidence="12" id="KW-0812">Transmembrane</keyword>
<dbReference type="PANTHER" id="PTHR31731">
    <property type="match status" value="1"/>
</dbReference>
<organism evidence="14">
    <name type="scientific">Brassica oleracea</name>
    <name type="common">Wild cabbage</name>
    <dbReference type="NCBI Taxonomy" id="3712"/>
    <lineage>
        <taxon>Eukaryota</taxon>
        <taxon>Viridiplantae</taxon>
        <taxon>Streptophyta</taxon>
        <taxon>Embryophyta</taxon>
        <taxon>Tracheophyta</taxon>
        <taxon>Spermatophyta</taxon>
        <taxon>Magnoliopsida</taxon>
        <taxon>eudicotyledons</taxon>
        <taxon>Gunneridae</taxon>
        <taxon>Pentapetalae</taxon>
        <taxon>rosids</taxon>
        <taxon>malvids</taxon>
        <taxon>Brassicales</taxon>
        <taxon>Brassicaceae</taxon>
        <taxon>Brassiceae</taxon>
        <taxon>Brassica</taxon>
    </lineage>
</organism>
<evidence type="ECO:0000313" key="14">
    <source>
        <dbReference type="EMBL" id="VDD16422.1"/>
    </source>
</evidence>
<dbReference type="Gene3D" id="3.10.20.90">
    <property type="entry name" value="Phosphatidylinositol 3-kinase Catalytic Subunit, Chain A, domain 1"/>
    <property type="match status" value="2"/>
</dbReference>
<evidence type="ECO:0000256" key="8">
    <source>
        <dbReference type="ARBA" id="ARBA00022927"/>
    </source>
</evidence>
<dbReference type="InterPro" id="IPR051636">
    <property type="entry name" value="Plant_LTP/defense-related"/>
</dbReference>
<proteinExistence type="inferred from homology"/>
<dbReference type="InterPro" id="IPR027923">
    <property type="entry name" value="Hydrophob_seed_dom"/>
</dbReference>
<comment type="subcellular location">
    <subcellularLocation>
        <location evidence="2">Cytoplasm</location>
        <location evidence="2">Cytoskeleton</location>
    </subcellularLocation>
    <subcellularLocation>
        <location evidence="3">Membrane</location>
    </subcellularLocation>
</comment>
<dbReference type="SUPFAM" id="SSF47699">
    <property type="entry name" value="Bifunctional inhibitor/lipid-transfer protein/seed storage 2S albumin"/>
    <property type="match status" value="1"/>
</dbReference>
<evidence type="ECO:0000256" key="11">
    <source>
        <dbReference type="ARBA" id="ARBA00023288"/>
    </source>
</evidence>
<keyword evidence="10" id="KW-0206">Cytoskeleton</keyword>
<dbReference type="SUPFAM" id="SSF54236">
    <property type="entry name" value="Ubiquitin-like"/>
    <property type="match status" value="1"/>
</dbReference>
<keyword evidence="8" id="KW-0813">Transport</keyword>
<gene>
    <name evidence="14" type="ORF">BOLC4T28649H</name>
</gene>
<keyword evidence="10" id="KW-0963">Cytoplasm</keyword>
<dbReference type="EMBL" id="LR031873">
    <property type="protein sequence ID" value="VDD16422.1"/>
    <property type="molecule type" value="Genomic_DNA"/>
</dbReference>
<dbReference type="AlphaFoldDB" id="A0A3P6D7B0"/>
<evidence type="ECO:0000256" key="3">
    <source>
        <dbReference type="ARBA" id="ARBA00004370"/>
    </source>
</evidence>
<protein>
    <recommendedName>
        <fullName evidence="13">Bifunctional inhibitor/plant lipid transfer protein/seed storage helical domain-containing protein</fullName>
    </recommendedName>
</protein>
<keyword evidence="11" id="KW-0449">Lipoprotein</keyword>
<reference evidence="14" key="1">
    <citation type="submission" date="2018-11" db="EMBL/GenBank/DDBJ databases">
        <authorList>
            <consortium name="Genoscope - CEA"/>
            <person name="William W."/>
        </authorList>
    </citation>
    <scope>NUCLEOTIDE SEQUENCE</scope>
</reference>
<feature type="transmembrane region" description="Helical" evidence="12">
    <location>
        <begin position="130"/>
        <end position="151"/>
    </location>
</feature>
<evidence type="ECO:0000256" key="1">
    <source>
        <dbReference type="ARBA" id="ARBA00003307"/>
    </source>
</evidence>
<evidence type="ECO:0000256" key="6">
    <source>
        <dbReference type="ARBA" id="ARBA00022701"/>
    </source>
</evidence>
<dbReference type="SMART" id="SM00499">
    <property type="entry name" value="AAI"/>
    <property type="match status" value="1"/>
</dbReference>